<sequence>MTDAYKRPSKTKAAALGDRNRQRWARHLRQKLSSLVSANDLMLARETVNADAVHRQREQPRHYPWFDRPQWASVRIRIDQMATVEMLQRRHLEATEKEISRAEVLAALMASGLETIINHEDFGGKRR</sequence>
<protein>
    <submittedName>
        <fullName evidence="2">Uncharacterized protein</fullName>
    </submittedName>
</protein>
<name>A0AAN0M3Y9_9RHOB</name>
<keyword evidence="3" id="KW-1185">Reference proteome</keyword>
<dbReference type="AlphaFoldDB" id="A0AAN0M3Y9"/>
<dbReference type="KEGG" id="yag:AABB28_02495"/>
<dbReference type="Proteomes" id="UP001451782">
    <property type="component" value="Chromosome"/>
</dbReference>
<proteinExistence type="predicted"/>
<evidence type="ECO:0000256" key="1">
    <source>
        <dbReference type="SAM" id="MobiDB-lite"/>
    </source>
</evidence>
<dbReference type="RefSeq" id="WP_342070565.1">
    <property type="nucleotide sequence ID" value="NZ_CP151762.1"/>
</dbReference>
<dbReference type="EMBL" id="CP151762">
    <property type="protein sequence ID" value="WZU64198.1"/>
    <property type="molecule type" value="Genomic_DNA"/>
</dbReference>
<reference evidence="2 3" key="1">
    <citation type="submission" date="2024-04" db="EMBL/GenBank/DDBJ databases">
        <title>Phylogenomic analyses of a clade within the roseobacter group suggest taxonomic reassignments of species of the genera Aestuariivita, Citreicella, Loktanella, Nautella, Pelagibaca, Ruegeria, Thalassobius, Thiobacimonas and Tropicibacter, and the proposal o.</title>
        <authorList>
            <person name="Jeon C.O."/>
        </authorList>
    </citation>
    <scope>NUCLEOTIDE SEQUENCE [LARGE SCALE GENOMIC DNA]</scope>
    <source>
        <strain evidence="2 3">G8-12</strain>
    </source>
</reference>
<evidence type="ECO:0000313" key="2">
    <source>
        <dbReference type="EMBL" id="WZU64198.1"/>
    </source>
</evidence>
<gene>
    <name evidence="2" type="ORF">AABB28_02495</name>
</gene>
<evidence type="ECO:0000313" key="3">
    <source>
        <dbReference type="Proteomes" id="UP001451782"/>
    </source>
</evidence>
<accession>A0AAN0M3Y9</accession>
<feature type="region of interest" description="Disordered" evidence="1">
    <location>
        <begin position="1"/>
        <end position="20"/>
    </location>
</feature>
<organism evidence="2 3">
    <name type="scientific">Yoonia algicola</name>
    <dbReference type="NCBI Taxonomy" id="3137368"/>
    <lineage>
        <taxon>Bacteria</taxon>
        <taxon>Pseudomonadati</taxon>
        <taxon>Pseudomonadota</taxon>
        <taxon>Alphaproteobacteria</taxon>
        <taxon>Rhodobacterales</taxon>
        <taxon>Paracoccaceae</taxon>
        <taxon>Yoonia</taxon>
    </lineage>
</organism>